<dbReference type="InterPro" id="IPR023213">
    <property type="entry name" value="CAT-like_dom_sf"/>
</dbReference>
<dbReference type="InterPro" id="IPR042231">
    <property type="entry name" value="Cho/carn_acyl_trans_2"/>
</dbReference>
<organism evidence="7 8">
    <name type="scientific">Rhodotorula diobovata</name>
    <dbReference type="NCBI Taxonomy" id="5288"/>
    <lineage>
        <taxon>Eukaryota</taxon>
        <taxon>Fungi</taxon>
        <taxon>Dikarya</taxon>
        <taxon>Basidiomycota</taxon>
        <taxon>Pucciniomycotina</taxon>
        <taxon>Microbotryomycetes</taxon>
        <taxon>Sporidiobolales</taxon>
        <taxon>Sporidiobolaceae</taxon>
        <taxon>Rhodotorula</taxon>
    </lineage>
</organism>
<dbReference type="Gene3D" id="3.30.559.10">
    <property type="entry name" value="Chloramphenicol acetyltransferase-like domain"/>
    <property type="match status" value="1"/>
</dbReference>
<evidence type="ECO:0000256" key="3">
    <source>
        <dbReference type="ARBA" id="ARBA00023315"/>
    </source>
</evidence>
<gene>
    <name evidence="7" type="ORF">DMC30DRAFT_356813</name>
</gene>
<proteinExistence type="inferred from homology"/>
<feature type="active site" description="Proton acceptor" evidence="4">
    <location>
        <position position="357"/>
    </location>
</feature>
<evidence type="ECO:0000259" key="6">
    <source>
        <dbReference type="Pfam" id="PF00755"/>
    </source>
</evidence>
<evidence type="ECO:0000256" key="5">
    <source>
        <dbReference type="SAM" id="MobiDB-lite"/>
    </source>
</evidence>
<dbReference type="GO" id="GO:0005777">
    <property type="term" value="C:peroxisome"/>
    <property type="evidence" value="ECO:0007669"/>
    <property type="project" value="TreeGrafter"/>
</dbReference>
<dbReference type="STRING" id="5288.A0A5C5FLF1"/>
<dbReference type="PROSITE" id="PS00439">
    <property type="entry name" value="ACYLTRANSF_C_1"/>
    <property type="match status" value="1"/>
</dbReference>
<keyword evidence="8" id="KW-1185">Reference proteome</keyword>
<feature type="domain" description="Choline/carnitine acyltransferase" evidence="6">
    <location>
        <begin position="37"/>
        <end position="632"/>
    </location>
</feature>
<keyword evidence="2 7" id="KW-0808">Transferase</keyword>
<dbReference type="SUPFAM" id="SSF52777">
    <property type="entry name" value="CoA-dependent acyltransferases"/>
    <property type="match status" value="2"/>
</dbReference>
<evidence type="ECO:0000256" key="2">
    <source>
        <dbReference type="ARBA" id="ARBA00022679"/>
    </source>
</evidence>
<feature type="region of interest" description="Disordered" evidence="5">
    <location>
        <begin position="1"/>
        <end position="28"/>
    </location>
</feature>
<reference evidence="7 8" key="1">
    <citation type="submission" date="2019-03" db="EMBL/GenBank/DDBJ databases">
        <title>Rhodosporidium diobovatum UCD-FST 08-225 genome sequencing, assembly, and annotation.</title>
        <authorList>
            <person name="Fakankun I.U."/>
            <person name="Fristensky B."/>
            <person name="Levin D.B."/>
        </authorList>
    </citation>
    <scope>NUCLEOTIDE SEQUENCE [LARGE SCALE GENOMIC DNA]</scope>
    <source>
        <strain evidence="7 8">UCD-FST 08-225</strain>
    </source>
</reference>
<dbReference type="PANTHER" id="PTHR22589">
    <property type="entry name" value="CARNITINE O-ACYLTRANSFERASE"/>
    <property type="match status" value="1"/>
</dbReference>
<evidence type="ECO:0000313" key="7">
    <source>
        <dbReference type="EMBL" id="TNY17637.1"/>
    </source>
</evidence>
<accession>A0A5C5FLF1</accession>
<keyword evidence="3 7" id="KW-0012">Acyltransferase</keyword>
<dbReference type="GO" id="GO:0005739">
    <property type="term" value="C:mitochondrion"/>
    <property type="evidence" value="ECO:0007669"/>
    <property type="project" value="TreeGrafter"/>
</dbReference>
<sequence length="653" mass="72413">MPPLTTPKWAEWRMNVPSATPPDSGLYRNQGDKLPRLPVPKLADTLARLSRSCEPLAADKAQLDALHHKLEAFAKPGSVGHKLQQLLEQKREQPGMRNWLAEDWDEQAYMAYRDSVVVNVSYYFGFDRFPQAPPGTANPPAADPAYVAASIAKAALEFRHLVVTGTLETEQVNARDPSQGELCNESYKWMWNACRIPASPSDYAIKTREDDPSAQHFVVVKRNRFFRVPFLDVQGEEYSVDALRAAVQRVIDEAERGKAAPPVGVLTGVNRDRWADAHGHLVASSPTNVATLREIHHAAFVIALDEATPDPWSGDRGLEQWSKLLWTGGPEGGNRWWDKPLQWVVYKNGETGCIGEHSCMFRTPTARMNDFLTKRVLKGDPFPASSAASGTPSPTPLPFELDATSRQHIAEAEKEFATHIAPYDVHYTMYTRYGKEGIKKMKTSPDGWCQMLFQLAYYLTFGRACATYEAAQTRRFQLGRTETVRILTPESLAFVRALVDSPSSSSSAEKVALFRAAIAHHGSDMKLASSGSGIDRHLFGLKMLAASSSQITAEERASVMEGEGLFADPLVKESGTWRMSTSQIYIRHAPSYGWGPVVEGGLGLPYMIHPDELQLSVTCTHDVPGARFIENFRRAADMLMDLHEDAARTGAKL</sequence>
<comment type="caution">
    <text evidence="7">The sequence shown here is derived from an EMBL/GenBank/DDBJ whole genome shotgun (WGS) entry which is preliminary data.</text>
</comment>
<evidence type="ECO:0000313" key="8">
    <source>
        <dbReference type="Proteomes" id="UP000311382"/>
    </source>
</evidence>
<comment type="similarity">
    <text evidence="1">Belongs to the carnitine/choline acetyltransferase family.</text>
</comment>
<dbReference type="OrthoDB" id="240216at2759"/>
<dbReference type="InterPro" id="IPR000542">
    <property type="entry name" value="Carn_acyl_trans"/>
</dbReference>
<dbReference type="Gene3D" id="3.30.559.70">
    <property type="entry name" value="Choline/Carnitine o-acyltransferase, domain 2"/>
    <property type="match status" value="1"/>
</dbReference>
<dbReference type="GO" id="GO:0009437">
    <property type="term" value="P:carnitine metabolic process"/>
    <property type="evidence" value="ECO:0007669"/>
    <property type="project" value="TreeGrafter"/>
</dbReference>
<dbReference type="AlphaFoldDB" id="A0A5C5FLF1"/>
<dbReference type="Pfam" id="PF00755">
    <property type="entry name" value="Carn_acyltransf"/>
    <property type="match status" value="1"/>
</dbReference>
<dbReference type="PANTHER" id="PTHR22589:SF103">
    <property type="entry name" value="CARNITINE O-ACETYL-TRANSFERASE, ISOFORM A-RELATED"/>
    <property type="match status" value="1"/>
</dbReference>
<dbReference type="Proteomes" id="UP000311382">
    <property type="component" value="Unassembled WGS sequence"/>
</dbReference>
<evidence type="ECO:0000256" key="1">
    <source>
        <dbReference type="ARBA" id="ARBA00005232"/>
    </source>
</evidence>
<dbReference type="GO" id="GO:0004092">
    <property type="term" value="F:carnitine O-acetyltransferase activity"/>
    <property type="evidence" value="ECO:0007669"/>
    <property type="project" value="TreeGrafter"/>
</dbReference>
<dbReference type="InterPro" id="IPR039551">
    <property type="entry name" value="Cho/carn_acyl_trans"/>
</dbReference>
<protein>
    <submittedName>
        <fullName evidence="7">Acyltransferase ChoActase/COT/CPT</fullName>
    </submittedName>
</protein>
<evidence type="ECO:0000256" key="4">
    <source>
        <dbReference type="PIRSR" id="PIRSR600542-1"/>
    </source>
</evidence>
<dbReference type="EMBL" id="SOZI01000186">
    <property type="protein sequence ID" value="TNY17637.1"/>
    <property type="molecule type" value="Genomic_DNA"/>
</dbReference>
<name>A0A5C5FLF1_9BASI</name>